<protein>
    <submittedName>
        <fullName evidence="8">Chromate transporter</fullName>
    </submittedName>
</protein>
<keyword evidence="5 7" id="KW-1133">Transmembrane helix</keyword>
<evidence type="ECO:0000256" key="6">
    <source>
        <dbReference type="ARBA" id="ARBA00023136"/>
    </source>
</evidence>
<dbReference type="Pfam" id="PF02417">
    <property type="entry name" value="Chromate_transp"/>
    <property type="match status" value="1"/>
</dbReference>
<name>A0A1I7J274_9BACL</name>
<dbReference type="PANTHER" id="PTHR43663">
    <property type="entry name" value="CHROMATE TRANSPORT PROTEIN-RELATED"/>
    <property type="match status" value="1"/>
</dbReference>
<dbReference type="InterPro" id="IPR003370">
    <property type="entry name" value="Chromate_transpt"/>
</dbReference>
<dbReference type="InterPro" id="IPR052518">
    <property type="entry name" value="CHR_Transporter"/>
</dbReference>
<proteinExistence type="inferred from homology"/>
<evidence type="ECO:0000256" key="2">
    <source>
        <dbReference type="ARBA" id="ARBA00005262"/>
    </source>
</evidence>
<feature type="transmembrane region" description="Helical" evidence="7">
    <location>
        <begin position="110"/>
        <end position="130"/>
    </location>
</feature>
<dbReference type="AlphaFoldDB" id="A0A1I7J274"/>
<dbReference type="EMBL" id="FPBV01000008">
    <property type="protein sequence ID" value="SFU79262.1"/>
    <property type="molecule type" value="Genomic_DNA"/>
</dbReference>
<dbReference type="Proteomes" id="UP000183508">
    <property type="component" value="Unassembled WGS sequence"/>
</dbReference>
<keyword evidence="3" id="KW-1003">Cell membrane</keyword>
<keyword evidence="9" id="KW-1185">Reference proteome</keyword>
<evidence type="ECO:0000256" key="1">
    <source>
        <dbReference type="ARBA" id="ARBA00004651"/>
    </source>
</evidence>
<accession>A0A1I7J274</accession>
<evidence type="ECO:0000313" key="9">
    <source>
        <dbReference type="Proteomes" id="UP000183508"/>
    </source>
</evidence>
<dbReference type="PANTHER" id="PTHR43663:SF1">
    <property type="entry name" value="CHROMATE TRANSPORTER"/>
    <property type="match status" value="1"/>
</dbReference>
<dbReference type="GO" id="GO:0015109">
    <property type="term" value="F:chromate transmembrane transporter activity"/>
    <property type="evidence" value="ECO:0007669"/>
    <property type="project" value="InterPro"/>
</dbReference>
<organism evidence="8 9">
    <name type="scientific">Alicyclobacillus macrosporangiidus</name>
    <dbReference type="NCBI Taxonomy" id="392015"/>
    <lineage>
        <taxon>Bacteria</taxon>
        <taxon>Bacillati</taxon>
        <taxon>Bacillota</taxon>
        <taxon>Bacilli</taxon>
        <taxon>Bacillales</taxon>
        <taxon>Alicyclobacillaceae</taxon>
        <taxon>Alicyclobacillus</taxon>
    </lineage>
</organism>
<feature type="transmembrane region" description="Helical" evidence="7">
    <location>
        <begin position="6"/>
        <end position="28"/>
    </location>
</feature>
<keyword evidence="6 7" id="KW-0472">Membrane</keyword>
<feature type="transmembrane region" description="Helical" evidence="7">
    <location>
        <begin position="142"/>
        <end position="159"/>
    </location>
</feature>
<evidence type="ECO:0000256" key="7">
    <source>
        <dbReference type="SAM" id="Phobius"/>
    </source>
</evidence>
<comment type="subcellular location">
    <subcellularLocation>
        <location evidence="1">Cell membrane</location>
        <topology evidence="1">Multi-pass membrane protein</topology>
    </subcellularLocation>
</comment>
<dbReference type="STRING" id="392015.SAMN05421543_10874"/>
<evidence type="ECO:0000313" key="8">
    <source>
        <dbReference type="EMBL" id="SFU79262.1"/>
    </source>
</evidence>
<dbReference type="GO" id="GO:0005886">
    <property type="term" value="C:plasma membrane"/>
    <property type="evidence" value="ECO:0007669"/>
    <property type="project" value="UniProtKB-SubCell"/>
</dbReference>
<evidence type="ECO:0000256" key="5">
    <source>
        <dbReference type="ARBA" id="ARBA00022989"/>
    </source>
</evidence>
<sequence>MANDGYLPLVLAMVRTGILTYGGGSAIIPLMRHEAVNRYAWVTDDEYGEIVAVANALPGPIATKLAAYLGYRLKGWPGAVVGVVANILPTCVAMLLLFGVLSAIRESRVAQGMIAAVNPVIAVMMGVMAYEFGEKAWKGLGRWFAIAFGALAFVLLMVLDVSPALVVLLYIVYGAFHLRLVHRVQRAKRRDRGAST</sequence>
<gene>
    <name evidence="8" type="ORF">SAMN05421543_10874</name>
</gene>
<dbReference type="eggNOG" id="COG2059">
    <property type="taxonomic scope" value="Bacteria"/>
</dbReference>
<reference evidence="9" key="1">
    <citation type="submission" date="2016-10" db="EMBL/GenBank/DDBJ databases">
        <authorList>
            <person name="Varghese N."/>
        </authorList>
    </citation>
    <scope>NUCLEOTIDE SEQUENCE [LARGE SCALE GENOMIC DNA]</scope>
    <source>
        <strain evidence="9">DSM 17980</strain>
    </source>
</reference>
<evidence type="ECO:0000256" key="4">
    <source>
        <dbReference type="ARBA" id="ARBA00022692"/>
    </source>
</evidence>
<feature type="transmembrane region" description="Helical" evidence="7">
    <location>
        <begin position="79"/>
        <end position="104"/>
    </location>
</feature>
<comment type="similarity">
    <text evidence="2">Belongs to the chromate ion transporter (CHR) (TC 2.A.51) family.</text>
</comment>
<keyword evidence="4 7" id="KW-0812">Transmembrane</keyword>
<evidence type="ECO:0000256" key="3">
    <source>
        <dbReference type="ARBA" id="ARBA00022475"/>
    </source>
</evidence>